<keyword evidence="2" id="KW-1185">Reference proteome</keyword>
<reference evidence="1 2" key="1">
    <citation type="submission" date="2013-12" db="EMBL/GenBank/DDBJ databases">
        <authorList>
            <consortium name="DOE Joint Genome Institute"/>
            <person name="Eisen J."/>
            <person name="Huntemann M."/>
            <person name="Han J."/>
            <person name="Chen A."/>
            <person name="Kyrpides N."/>
            <person name="Mavromatis K."/>
            <person name="Markowitz V."/>
            <person name="Palaniappan K."/>
            <person name="Ivanova N."/>
            <person name="Schaumberg A."/>
            <person name="Pati A."/>
            <person name="Liolios K."/>
            <person name="Nordberg H.P."/>
            <person name="Cantor M.N."/>
            <person name="Hua S.X."/>
            <person name="Woyke T."/>
        </authorList>
    </citation>
    <scope>NUCLEOTIDE SEQUENCE [LARGE SCALE GENOMIC DNA]</scope>
    <source>
        <strain evidence="2">DSM 19437</strain>
    </source>
</reference>
<accession>W0F7J2</accession>
<dbReference type="AlphaFoldDB" id="W0F7J2"/>
<dbReference type="HOGENOM" id="CLU_3313459_0_0_10"/>
<sequence>MFAGLKVFKILHAATQRSKDAVKCFSQMAQICTDFKTFL</sequence>
<gene>
    <name evidence="1" type="ORF">NIASO_13955</name>
</gene>
<evidence type="ECO:0000313" key="2">
    <source>
        <dbReference type="Proteomes" id="UP000003586"/>
    </source>
</evidence>
<evidence type="ECO:0000313" key="1">
    <source>
        <dbReference type="EMBL" id="AHF17773.1"/>
    </source>
</evidence>
<proteinExistence type="predicted"/>
<name>W0F7J2_9BACT</name>
<dbReference type="EMBL" id="CP007035">
    <property type="protein sequence ID" value="AHF17773.1"/>
    <property type="molecule type" value="Genomic_DNA"/>
</dbReference>
<dbReference type="Proteomes" id="UP000003586">
    <property type="component" value="Chromosome"/>
</dbReference>
<organism evidence="1 2">
    <name type="scientific">Niabella soli DSM 19437</name>
    <dbReference type="NCBI Taxonomy" id="929713"/>
    <lineage>
        <taxon>Bacteria</taxon>
        <taxon>Pseudomonadati</taxon>
        <taxon>Bacteroidota</taxon>
        <taxon>Chitinophagia</taxon>
        <taxon>Chitinophagales</taxon>
        <taxon>Chitinophagaceae</taxon>
        <taxon>Niabella</taxon>
    </lineage>
</organism>
<dbReference type="KEGG" id="nso:NIASO_13955"/>
<protein>
    <submittedName>
        <fullName evidence="1">Uncharacterized protein</fullName>
    </submittedName>
</protein>